<reference evidence="1 2" key="1">
    <citation type="journal article" date="2018" name="Sci. Rep.">
        <title>Genomic signatures of local adaptation to the degree of environmental predictability in rotifers.</title>
        <authorList>
            <person name="Franch-Gras L."/>
            <person name="Hahn C."/>
            <person name="Garcia-Roger E.M."/>
            <person name="Carmona M.J."/>
            <person name="Serra M."/>
            <person name="Gomez A."/>
        </authorList>
    </citation>
    <scope>NUCLEOTIDE SEQUENCE [LARGE SCALE GENOMIC DNA]</scope>
    <source>
        <strain evidence="1">HYR1</strain>
    </source>
</reference>
<dbReference type="EMBL" id="REGN01002429">
    <property type="protein sequence ID" value="RNA28144.1"/>
    <property type="molecule type" value="Genomic_DNA"/>
</dbReference>
<dbReference type="AlphaFoldDB" id="A0A3M7RX49"/>
<name>A0A3M7RX49_BRAPC</name>
<dbReference type="Proteomes" id="UP000276133">
    <property type="component" value="Unassembled WGS sequence"/>
</dbReference>
<proteinExistence type="predicted"/>
<gene>
    <name evidence="1" type="ORF">BpHYR1_052131</name>
</gene>
<evidence type="ECO:0000313" key="2">
    <source>
        <dbReference type="Proteomes" id="UP000276133"/>
    </source>
</evidence>
<evidence type="ECO:0000313" key="1">
    <source>
        <dbReference type="EMBL" id="RNA28144.1"/>
    </source>
</evidence>
<sequence>MNSFLMIYFYELVVILEDLKAAHQWNMSNKRIILANRSSMFTNRPKIKLPTAWRSRVIIDKRNKSFVNY</sequence>
<keyword evidence="2" id="KW-1185">Reference proteome</keyword>
<comment type="caution">
    <text evidence="1">The sequence shown here is derived from an EMBL/GenBank/DDBJ whole genome shotgun (WGS) entry which is preliminary data.</text>
</comment>
<accession>A0A3M7RX49</accession>
<organism evidence="1 2">
    <name type="scientific">Brachionus plicatilis</name>
    <name type="common">Marine rotifer</name>
    <name type="synonym">Brachionus muelleri</name>
    <dbReference type="NCBI Taxonomy" id="10195"/>
    <lineage>
        <taxon>Eukaryota</taxon>
        <taxon>Metazoa</taxon>
        <taxon>Spiralia</taxon>
        <taxon>Gnathifera</taxon>
        <taxon>Rotifera</taxon>
        <taxon>Eurotatoria</taxon>
        <taxon>Monogononta</taxon>
        <taxon>Pseudotrocha</taxon>
        <taxon>Ploima</taxon>
        <taxon>Brachionidae</taxon>
        <taxon>Brachionus</taxon>
    </lineage>
</organism>
<protein>
    <submittedName>
        <fullName evidence="1">Uncharacterized protein</fullName>
    </submittedName>
</protein>